<feature type="compositionally biased region" description="Basic residues" evidence="1">
    <location>
        <begin position="196"/>
        <end position="205"/>
    </location>
</feature>
<feature type="compositionally biased region" description="Basic residues" evidence="1">
    <location>
        <begin position="99"/>
        <end position="109"/>
    </location>
</feature>
<dbReference type="AlphaFoldDB" id="A0A444TYU4"/>
<accession>A0A444TYU4</accession>
<dbReference type="EMBL" id="SCEB01215717">
    <property type="protein sequence ID" value="RXM28081.1"/>
    <property type="molecule type" value="Genomic_DNA"/>
</dbReference>
<gene>
    <name evidence="2" type="ORF">EOD39_10061</name>
</gene>
<evidence type="ECO:0000313" key="3">
    <source>
        <dbReference type="Proteomes" id="UP000289886"/>
    </source>
</evidence>
<proteinExistence type="predicted"/>
<feature type="compositionally biased region" description="Acidic residues" evidence="1">
    <location>
        <begin position="414"/>
        <end position="433"/>
    </location>
</feature>
<feature type="region of interest" description="Disordered" evidence="1">
    <location>
        <begin position="526"/>
        <end position="555"/>
    </location>
</feature>
<dbReference type="Proteomes" id="UP000289886">
    <property type="component" value="Unassembled WGS sequence"/>
</dbReference>
<feature type="compositionally biased region" description="Polar residues" evidence="1">
    <location>
        <begin position="336"/>
        <end position="346"/>
    </location>
</feature>
<feature type="compositionally biased region" description="Basic and acidic residues" evidence="1">
    <location>
        <begin position="354"/>
        <end position="368"/>
    </location>
</feature>
<reference evidence="2 3" key="1">
    <citation type="submission" date="2019-01" db="EMBL/GenBank/DDBJ databases">
        <title>Draft Genome and Complete Hox-Cluster Characterization of the Sterlet Sturgeon (Acipenser ruthenus).</title>
        <authorList>
            <person name="Wei Q."/>
        </authorList>
    </citation>
    <scope>NUCLEOTIDE SEQUENCE [LARGE SCALE GENOMIC DNA]</scope>
    <source>
        <strain evidence="2">WHYD16114868_AA</strain>
        <tissue evidence="2">Blood</tissue>
    </source>
</reference>
<feature type="compositionally biased region" description="Polar residues" evidence="1">
    <location>
        <begin position="294"/>
        <end position="307"/>
    </location>
</feature>
<evidence type="ECO:0000256" key="1">
    <source>
        <dbReference type="SAM" id="MobiDB-lite"/>
    </source>
</evidence>
<organism evidence="2 3">
    <name type="scientific">Acipenser ruthenus</name>
    <name type="common">Sterlet sturgeon</name>
    <dbReference type="NCBI Taxonomy" id="7906"/>
    <lineage>
        <taxon>Eukaryota</taxon>
        <taxon>Metazoa</taxon>
        <taxon>Chordata</taxon>
        <taxon>Craniata</taxon>
        <taxon>Vertebrata</taxon>
        <taxon>Euteleostomi</taxon>
        <taxon>Actinopterygii</taxon>
        <taxon>Chondrostei</taxon>
        <taxon>Acipenseriformes</taxon>
        <taxon>Acipenseridae</taxon>
        <taxon>Acipenser</taxon>
    </lineage>
</organism>
<name>A0A444TYU4_ACIRT</name>
<feature type="compositionally biased region" description="Basic and acidic residues" evidence="1">
    <location>
        <begin position="61"/>
        <end position="72"/>
    </location>
</feature>
<evidence type="ECO:0000313" key="2">
    <source>
        <dbReference type="EMBL" id="RXM28081.1"/>
    </source>
</evidence>
<feature type="region of interest" description="Disordered" evidence="1">
    <location>
        <begin position="38"/>
        <end position="435"/>
    </location>
</feature>
<comment type="caution">
    <text evidence="2">The sequence shown here is derived from an EMBL/GenBank/DDBJ whole genome shotgun (WGS) entry which is preliminary data.</text>
</comment>
<feature type="compositionally biased region" description="Low complexity" evidence="1">
    <location>
        <begin position="319"/>
        <end position="335"/>
    </location>
</feature>
<keyword evidence="3" id="KW-1185">Reference proteome</keyword>
<feature type="compositionally biased region" description="Basic and acidic residues" evidence="1">
    <location>
        <begin position="543"/>
        <end position="555"/>
    </location>
</feature>
<protein>
    <submittedName>
        <fullName evidence="2">Uncharacterized protein</fullName>
    </submittedName>
</protein>
<sequence>MSSVKDVYYTKNKSRQPAVPKLGEDVMDLVEDFFDHLDSPHGINNDHTLGSLIPKNSSTPKNRDSPLRREMGNQKPASGNESMRKTVLPKVLFGEGKTIKKTNVNRRKNSQTDKAKKSSLPRVDSSRRDPSSALLRSMRLRRTPSTWWAVKSDSQEDVEGGLSITCSSNRDPSPSPPLSEQQSTSSAKNMKINATGRKKGNKRRSSSGPQYSERDSSEYTLDDQAVKGSLTGPGMRKNILKDKANKSSCSSDGGNNSNPSLDTSCSKQPSRLPVKSKKTDVKRRNGQANKGRARTSNSSRPLNSVRSLKNKLNKESKQRSLSSASAGSNSEPSPGHSRTSSRQKTGPRTWWIVKSDEDTLKNFPEKTKPTKPLISKVPKASRQLTPKPGKTPKSILKKNYCQSTRSTDDHESTAEEDDDSEEEKEVVEDGVEEEVNKEADDTVFFKLAQNQPAAVQRKSRLPSFKESLALGSHVCAPSNFKTSLASFGVACAPTPVPSRGKSGTNPVPSISKGLVTIRSPLLSARASIHKNDPKSISTPQLQRDLETDSDSRSEGDFYLEGVAPLSDTQMEQFHSGAVDGASEDEEQGIPSQGSLRSTFTLSENSVTNLGQHHNSGPDLRRSVPAVKGGPIHFEDLTSDHASTRGTYQNLISGTLSTEMMAKLYRWLCGPGEMDAQGNYNEIKTKLQDENGRIITVGCVKSIDMHNFKWYTLSNNYMGISRELTEPTFTHGKVLLGPFMEKPCQYVHTNTMVQSSNATSAS</sequence>
<feature type="compositionally biased region" description="Low complexity" evidence="1">
    <location>
        <begin position="246"/>
        <end position="260"/>
    </location>
</feature>